<feature type="transmembrane region" description="Helical" evidence="1">
    <location>
        <begin position="247"/>
        <end position="266"/>
    </location>
</feature>
<dbReference type="PANTHER" id="PTHR35043:SF7">
    <property type="entry name" value="TRANSCRIPTION FACTOR DOMAIN-CONTAINING PROTEIN"/>
    <property type="match status" value="1"/>
</dbReference>
<dbReference type="Proteomes" id="UP000283269">
    <property type="component" value="Unassembled WGS sequence"/>
</dbReference>
<keyword evidence="1" id="KW-0472">Membrane</keyword>
<feature type="transmembrane region" description="Helical" evidence="1">
    <location>
        <begin position="461"/>
        <end position="484"/>
    </location>
</feature>
<comment type="caution">
    <text evidence="2">The sequence shown here is derived from an EMBL/GenBank/DDBJ whole genome shotgun (WGS) entry which is preliminary data.</text>
</comment>
<dbReference type="PANTHER" id="PTHR35043">
    <property type="entry name" value="TRANSCRIPTION FACTOR DOMAIN-CONTAINING PROTEIN"/>
    <property type="match status" value="1"/>
</dbReference>
<dbReference type="AlphaFoldDB" id="A0A409WMB1"/>
<keyword evidence="1" id="KW-0812">Transmembrane</keyword>
<accession>A0A409WMB1</accession>
<dbReference type="OrthoDB" id="9451547at2759"/>
<proteinExistence type="predicted"/>
<keyword evidence="3" id="KW-1185">Reference proteome</keyword>
<feature type="transmembrane region" description="Helical" evidence="1">
    <location>
        <begin position="496"/>
        <end position="517"/>
    </location>
</feature>
<dbReference type="EMBL" id="NHYD01003370">
    <property type="protein sequence ID" value="PPQ79622.1"/>
    <property type="molecule type" value="Genomic_DNA"/>
</dbReference>
<sequence length="543" mass="61207">MAVIDIIPIEASLHMANTQPKTGIYVRTDKWNQGDTSSLKVMAALYVALLYLRNHGVIVVSPKDYLSSALETRGSSASAGDTQRSVWDIVWSCVITIFTCTWVSVHPNIPASDDTSLRIALRRLELMLWAIITPEMVIYWALRQWLGVRKLRGIYQDHGWTMTHGHFVQMGGFMLMKGTVESGIICPVRLEKLHTAKLIDFPDITEKQIQDKSKGDGLSKGVVVGQTSWFIAQCISRKFQGLIITEMELVTLAFAVLNGAMYFLWWNKPVDVRCYIPVFLKTPTASTFASLHEPDGWQARANRSVSTFLPVVMPNSGILGDDMNITIAGCLLEQQLERDTGFRQNPHESGGSVTELLHCPLVHLPSIPLHKRHSKCFLIKEWLLAIFRRLSDMRGLKLQNIPITEGRRSIPTFYAYAGCSFSDILICHTVISIMGMVFGAILCAGWFFLFPSRTETIVWRISALVITIVPSFVLCQFVFLIHFVRKEWVFGVVEKILWILILVFLPAYLLARIALLVEAFIALRDLPSGAYSVVQWTLLLPHI</sequence>
<evidence type="ECO:0000313" key="3">
    <source>
        <dbReference type="Proteomes" id="UP000283269"/>
    </source>
</evidence>
<dbReference type="InParanoid" id="A0A409WMB1"/>
<feature type="transmembrane region" description="Helical" evidence="1">
    <location>
        <begin position="429"/>
        <end position="449"/>
    </location>
</feature>
<protein>
    <submittedName>
        <fullName evidence="2">Uncharacterized protein</fullName>
    </submittedName>
</protein>
<name>A0A409WMB1_PSICY</name>
<evidence type="ECO:0000256" key="1">
    <source>
        <dbReference type="SAM" id="Phobius"/>
    </source>
</evidence>
<gene>
    <name evidence="2" type="ORF">CVT25_003210</name>
</gene>
<evidence type="ECO:0000313" key="2">
    <source>
        <dbReference type="EMBL" id="PPQ79622.1"/>
    </source>
</evidence>
<reference evidence="2 3" key="1">
    <citation type="journal article" date="2018" name="Evol. Lett.">
        <title>Horizontal gene cluster transfer increased hallucinogenic mushroom diversity.</title>
        <authorList>
            <person name="Reynolds H.T."/>
            <person name="Vijayakumar V."/>
            <person name="Gluck-Thaler E."/>
            <person name="Korotkin H.B."/>
            <person name="Matheny P.B."/>
            <person name="Slot J.C."/>
        </authorList>
    </citation>
    <scope>NUCLEOTIDE SEQUENCE [LARGE SCALE GENOMIC DNA]</scope>
    <source>
        <strain evidence="2 3">2631</strain>
    </source>
</reference>
<keyword evidence="1" id="KW-1133">Transmembrane helix</keyword>
<organism evidence="2 3">
    <name type="scientific">Psilocybe cyanescens</name>
    <dbReference type="NCBI Taxonomy" id="93625"/>
    <lineage>
        <taxon>Eukaryota</taxon>
        <taxon>Fungi</taxon>
        <taxon>Dikarya</taxon>
        <taxon>Basidiomycota</taxon>
        <taxon>Agaricomycotina</taxon>
        <taxon>Agaricomycetes</taxon>
        <taxon>Agaricomycetidae</taxon>
        <taxon>Agaricales</taxon>
        <taxon>Agaricineae</taxon>
        <taxon>Strophariaceae</taxon>
        <taxon>Psilocybe</taxon>
    </lineage>
</organism>